<organism evidence="1 2">
    <name type="scientific">Suillus luteus UH-Slu-Lm8-n1</name>
    <dbReference type="NCBI Taxonomy" id="930992"/>
    <lineage>
        <taxon>Eukaryota</taxon>
        <taxon>Fungi</taxon>
        <taxon>Dikarya</taxon>
        <taxon>Basidiomycota</taxon>
        <taxon>Agaricomycotina</taxon>
        <taxon>Agaricomycetes</taxon>
        <taxon>Agaricomycetidae</taxon>
        <taxon>Boletales</taxon>
        <taxon>Suillineae</taxon>
        <taxon>Suillaceae</taxon>
        <taxon>Suillus</taxon>
    </lineage>
</organism>
<dbReference type="EMBL" id="KN836611">
    <property type="protein sequence ID" value="KIK31830.1"/>
    <property type="molecule type" value="Genomic_DNA"/>
</dbReference>
<gene>
    <name evidence="1" type="ORF">CY34DRAFT_59689</name>
</gene>
<accession>A0A0C9Z308</accession>
<dbReference type="OrthoDB" id="3262237at2759"/>
<dbReference type="InParanoid" id="A0A0C9Z308"/>
<keyword evidence="2" id="KW-1185">Reference proteome</keyword>
<dbReference type="HOGENOM" id="CLU_097628_1_1_1"/>
<feature type="non-terminal residue" evidence="1">
    <location>
        <position position="107"/>
    </location>
</feature>
<evidence type="ECO:0000313" key="1">
    <source>
        <dbReference type="EMBL" id="KIK31830.1"/>
    </source>
</evidence>
<dbReference type="Proteomes" id="UP000054485">
    <property type="component" value="Unassembled WGS sequence"/>
</dbReference>
<evidence type="ECO:0000313" key="2">
    <source>
        <dbReference type="Proteomes" id="UP000054485"/>
    </source>
</evidence>
<reference evidence="1 2" key="1">
    <citation type="submission" date="2014-04" db="EMBL/GenBank/DDBJ databases">
        <authorList>
            <consortium name="DOE Joint Genome Institute"/>
            <person name="Kuo A."/>
            <person name="Ruytinx J."/>
            <person name="Rineau F."/>
            <person name="Colpaert J."/>
            <person name="Kohler A."/>
            <person name="Nagy L.G."/>
            <person name="Floudas D."/>
            <person name="Copeland A."/>
            <person name="Barry K.W."/>
            <person name="Cichocki N."/>
            <person name="Veneault-Fourrey C."/>
            <person name="LaButti K."/>
            <person name="Lindquist E.A."/>
            <person name="Lipzen A."/>
            <person name="Lundell T."/>
            <person name="Morin E."/>
            <person name="Murat C."/>
            <person name="Sun H."/>
            <person name="Tunlid A."/>
            <person name="Henrissat B."/>
            <person name="Grigoriev I.V."/>
            <person name="Hibbett D.S."/>
            <person name="Martin F."/>
            <person name="Nordberg H.P."/>
            <person name="Cantor M.N."/>
            <person name="Hua S.X."/>
        </authorList>
    </citation>
    <scope>NUCLEOTIDE SEQUENCE [LARGE SCALE GENOMIC DNA]</scope>
    <source>
        <strain evidence="1 2">UH-Slu-Lm8-n1</strain>
    </source>
</reference>
<dbReference type="AlphaFoldDB" id="A0A0C9Z308"/>
<sequence length="107" mass="11815">LFDDGAMVAAMCSSIFHKIKHRLHNWSLSSRKLHMANGKIINAEAKWSGTIDINGIQAEGNFEVFDSGGGWAFLFVKPLLQSFQANHDYKTDSITISNSSQSATLQN</sequence>
<name>A0A0C9Z308_9AGAM</name>
<protein>
    <submittedName>
        <fullName evidence="1">Uncharacterized protein</fullName>
    </submittedName>
</protein>
<proteinExistence type="predicted"/>
<feature type="non-terminal residue" evidence="1">
    <location>
        <position position="1"/>
    </location>
</feature>
<reference evidence="2" key="2">
    <citation type="submission" date="2015-01" db="EMBL/GenBank/DDBJ databases">
        <title>Evolutionary Origins and Diversification of the Mycorrhizal Mutualists.</title>
        <authorList>
            <consortium name="DOE Joint Genome Institute"/>
            <consortium name="Mycorrhizal Genomics Consortium"/>
            <person name="Kohler A."/>
            <person name="Kuo A."/>
            <person name="Nagy L.G."/>
            <person name="Floudas D."/>
            <person name="Copeland A."/>
            <person name="Barry K.W."/>
            <person name="Cichocki N."/>
            <person name="Veneault-Fourrey C."/>
            <person name="LaButti K."/>
            <person name="Lindquist E.A."/>
            <person name="Lipzen A."/>
            <person name="Lundell T."/>
            <person name="Morin E."/>
            <person name="Murat C."/>
            <person name="Riley R."/>
            <person name="Ohm R."/>
            <person name="Sun H."/>
            <person name="Tunlid A."/>
            <person name="Henrissat B."/>
            <person name="Grigoriev I.V."/>
            <person name="Hibbett D.S."/>
            <person name="Martin F."/>
        </authorList>
    </citation>
    <scope>NUCLEOTIDE SEQUENCE [LARGE SCALE GENOMIC DNA]</scope>
    <source>
        <strain evidence="2">UH-Slu-Lm8-n1</strain>
    </source>
</reference>